<feature type="domain" description="HTH luxR-type" evidence="6">
    <location>
        <begin position="172"/>
        <end position="234"/>
    </location>
</feature>
<keyword evidence="5" id="KW-0812">Transmembrane</keyword>
<dbReference type="PROSITE" id="PS50043">
    <property type="entry name" value="HTH_LUXR_2"/>
    <property type="match status" value="1"/>
</dbReference>
<reference evidence="7 8" key="1">
    <citation type="journal article" date="2019" name="Int. J. Syst. Evol. Microbiol.">
        <title>The Global Catalogue of Microorganisms (GCM) 10K type strain sequencing project: providing services to taxonomists for standard genome sequencing and annotation.</title>
        <authorList>
            <consortium name="The Broad Institute Genomics Platform"/>
            <consortium name="The Broad Institute Genome Sequencing Center for Infectious Disease"/>
            <person name="Wu L."/>
            <person name="Ma J."/>
        </authorList>
    </citation>
    <scope>NUCLEOTIDE SEQUENCE [LARGE SCALE GENOMIC DNA]</scope>
    <source>
        <strain evidence="7 8">JCM 9383</strain>
    </source>
</reference>
<dbReference type="PROSITE" id="PS00622">
    <property type="entry name" value="HTH_LUXR_1"/>
    <property type="match status" value="1"/>
</dbReference>
<dbReference type="InterPro" id="IPR036388">
    <property type="entry name" value="WH-like_DNA-bd_sf"/>
</dbReference>
<dbReference type="CDD" id="cd06170">
    <property type="entry name" value="LuxR_C_like"/>
    <property type="match status" value="1"/>
</dbReference>
<keyword evidence="3" id="KW-0804">Transcription</keyword>
<comment type="caution">
    <text evidence="7">The sequence shown here is derived from an EMBL/GenBank/DDBJ whole genome shotgun (WGS) entry which is preliminary data.</text>
</comment>
<dbReference type="Pfam" id="PF00196">
    <property type="entry name" value="GerE"/>
    <property type="match status" value="1"/>
</dbReference>
<feature type="transmembrane region" description="Helical" evidence="5">
    <location>
        <begin position="93"/>
        <end position="117"/>
    </location>
</feature>
<evidence type="ECO:0000313" key="7">
    <source>
        <dbReference type="EMBL" id="GAA2814948.1"/>
    </source>
</evidence>
<keyword evidence="5" id="KW-0472">Membrane</keyword>
<dbReference type="SUPFAM" id="SSF46894">
    <property type="entry name" value="C-terminal effector domain of the bipartite response regulators"/>
    <property type="match status" value="1"/>
</dbReference>
<dbReference type="InterPro" id="IPR000792">
    <property type="entry name" value="Tscrpt_reg_LuxR_C"/>
</dbReference>
<accession>A0ABN3VKS2</accession>
<evidence type="ECO:0000313" key="8">
    <source>
        <dbReference type="Proteomes" id="UP001500979"/>
    </source>
</evidence>
<keyword evidence="2" id="KW-0238">DNA-binding</keyword>
<evidence type="ECO:0000259" key="6">
    <source>
        <dbReference type="PROSITE" id="PS50043"/>
    </source>
</evidence>
<dbReference type="Proteomes" id="UP001500979">
    <property type="component" value="Unassembled WGS sequence"/>
</dbReference>
<dbReference type="PANTHER" id="PTHR44688:SF16">
    <property type="entry name" value="DNA-BINDING TRANSCRIPTIONAL ACTIVATOR DEVR_DOSR"/>
    <property type="match status" value="1"/>
</dbReference>
<feature type="region of interest" description="Disordered" evidence="4">
    <location>
        <begin position="152"/>
        <end position="171"/>
    </location>
</feature>
<evidence type="ECO:0000256" key="5">
    <source>
        <dbReference type="SAM" id="Phobius"/>
    </source>
</evidence>
<dbReference type="EMBL" id="BAAAUX010000029">
    <property type="protein sequence ID" value="GAA2814948.1"/>
    <property type="molecule type" value="Genomic_DNA"/>
</dbReference>
<dbReference type="PANTHER" id="PTHR44688">
    <property type="entry name" value="DNA-BINDING TRANSCRIPTIONAL ACTIVATOR DEVR_DOSR"/>
    <property type="match status" value="1"/>
</dbReference>
<evidence type="ECO:0000256" key="2">
    <source>
        <dbReference type="ARBA" id="ARBA00023125"/>
    </source>
</evidence>
<protein>
    <recommendedName>
        <fullName evidence="6">HTH luxR-type domain-containing protein</fullName>
    </recommendedName>
</protein>
<organism evidence="7 8">
    <name type="scientific">Saccharopolyspora taberi</name>
    <dbReference type="NCBI Taxonomy" id="60895"/>
    <lineage>
        <taxon>Bacteria</taxon>
        <taxon>Bacillati</taxon>
        <taxon>Actinomycetota</taxon>
        <taxon>Actinomycetes</taxon>
        <taxon>Pseudonocardiales</taxon>
        <taxon>Pseudonocardiaceae</taxon>
        <taxon>Saccharopolyspora</taxon>
    </lineage>
</organism>
<keyword evidence="5" id="KW-1133">Transmembrane helix</keyword>
<gene>
    <name evidence="7" type="ORF">GCM10010470_57970</name>
</gene>
<keyword evidence="1" id="KW-0805">Transcription regulation</keyword>
<name>A0ABN3VKS2_9PSEU</name>
<sequence>MEVVNGPPTAVPGEVISGGQGLTGLAERARLAGGLLHANPTPDGGFRLAAVFPYVPGEGALARQEPDAPAADGNRLPEDLASTFSNERNVGKVLGWTLVGTALIALAALVAAAVVLFNGRRRFPAQGLRPPPTSSAPCAPRRRARRTCRRVRPARSRTHWPQATRRSAPTRPVAGWRKLTDREGALLAEGLSNAAIGRRITMSEATVKTYVSRILTKLGCENRMQAALLARDADLGA</sequence>
<evidence type="ECO:0000256" key="4">
    <source>
        <dbReference type="SAM" id="MobiDB-lite"/>
    </source>
</evidence>
<keyword evidence="8" id="KW-1185">Reference proteome</keyword>
<dbReference type="InterPro" id="IPR016032">
    <property type="entry name" value="Sig_transdc_resp-reg_C-effctor"/>
</dbReference>
<dbReference type="RefSeq" id="WP_344685122.1">
    <property type="nucleotide sequence ID" value="NZ_BAAAUX010000029.1"/>
</dbReference>
<proteinExistence type="predicted"/>
<dbReference type="Gene3D" id="1.10.10.10">
    <property type="entry name" value="Winged helix-like DNA-binding domain superfamily/Winged helix DNA-binding domain"/>
    <property type="match status" value="1"/>
</dbReference>
<evidence type="ECO:0000256" key="3">
    <source>
        <dbReference type="ARBA" id="ARBA00023163"/>
    </source>
</evidence>
<dbReference type="SMART" id="SM00421">
    <property type="entry name" value="HTH_LUXR"/>
    <property type="match status" value="1"/>
</dbReference>
<evidence type="ECO:0000256" key="1">
    <source>
        <dbReference type="ARBA" id="ARBA00023015"/>
    </source>
</evidence>